<dbReference type="EMBL" id="CP000878">
    <property type="protein sequence ID" value="ABX08528.1"/>
    <property type="molecule type" value="Genomic_DNA"/>
</dbReference>
<evidence type="ECO:0000313" key="2">
    <source>
        <dbReference type="Proteomes" id="UP000000788"/>
    </source>
</evidence>
<dbReference type="AlphaFoldDB" id="A9BEL8"/>
<dbReference type="Proteomes" id="UP000000788">
    <property type="component" value="Chromosome"/>
</dbReference>
<name>A9BEL8_PROM4</name>
<sequence length="68" mass="8125">MPAMLFSDSRLLRPRPLGALGRRFESCRPDWDLSNAEKLRRTKREQFRLALFAVLSLKRFLMVDFWPN</sequence>
<dbReference type="HOGENOM" id="CLU_2790634_0_0_3"/>
<reference evidence="1 2" key="1">
    <citation type="journal article" date="2007" name="PLoS Genet.">
        <title>Patterns and implications of gene gain and loss in the evolution of Prochlorococcus.</title>
        <authorList>
            <person name="Kettler G.C."/>
            <person name="Martiny A.C."/>
            <person name="Huang K."/>
            <person name="Zucker J."/>
            <person name="Coleman M.L."/>
            <person name="Rodrigue S."/>
            <person name="Chen F."/>
            <person name="Lapidus A."/>
            <person name="Ferriera S."/>
            <person name="Johnson J."/>
            <person name="Steglich C."/>
            <person name="Church G.M."/>
            <person name="Richardson P."/>
            <person name="Chisholm S.W."/>
        </authorList>
    </citation>
    <scope>NUCLEOTIDE SEQUENCE [LARGE SCALE GENOMIC DNA]</scope>
    <source>
        <strain evidence="2">MIT 9211</strain>
    </source>
</reference>
<organism evidence="1 2">
    <name type="scientific">Prochlorococcus marinus (strain MIT 9211)</name>
    <dbReference type="NCBI Taxonomy" id="93059"/>
    <lineage>
        <taxon>Bacteria</taxon>
        <taxon>Bacillati</taxon>
        <taxon>Cyanobacteriota</taxon>
        <taxon>Cyanophyceae</taxon>
        <taxon>Synechococcales</taxon>
        <taxon>Prochlorococcaceae</taxon>
        <taxon>Prochlorococcus</taxon>
    </lineage>
</organism>
<dbReference type="KEGG" id="pmj:P9211_05971"/>
<protein>
    <submittedName>
        <fullName evidence="1">Uncharacterized protein</fullName>
    </submittedName>
</protein>
<gene>
    <name evidence="1" type="ordered locus">P9211_05971</name>
</gene>
<proteinExistence type="predicted"/>
<keyword evidence="2" id="KW-1185">Reference proteome</keyword>
<dbReference type="STRING" id="93059.P9211_05971"/>
<evidence type="ECO:0000313" key="1">
    <source>
        <dbReference type="EMBL" id="ABX08528.1"/>
    </source>
</evidence>
<accession>A9BEL8</accession>